<sequence>MKKLKKGIPFLIYMMIWSLYILFAWSRTHPGQIIEVSLFILYLVLPASAFIISVLYGQSDHCAIYLLTLFFGMMELLGCYLSFIHVSLTDIEKILAPSSEIVLYGVFPSLLGIIIGQYINKQNRYQM</sequence>
<keyword evidence="1" id="KW-0812">Transmembrane</keyword>
<dbReference type="EMBL" id="JAHOEF010000016">
    <property type="protein sequence ID" value="MBV3382366.1"/>
    <property type="molecule type" value="Genomic_DNA"/>
</dbReference>
<dbReference type="EMBL" id="JAHOEL010000018">
    <property type="protein sequence ID" value="MBV3392456.1"/>
    <property type="molecule type" value="Genomic_DNA"/>
</dbReference>
<proteinExistence type="predicted"/>
<organism evidence="2 4">
    <name type="scientific">Catenibacterium mitsuokai</name>
    <dbReference type="NCBI Taxonomy" id="100886"/>
    <lineage>
        <taxon>Bacteria</taxon>
        <taxon>Bacillati</taxon>
        <taxon>Bacillota</taxon>
        <taxon>Erysipelotrichia</taxon>
        <taxon>Erysipelotrichales</taxon>
        <taxon>Coprobacillaceae</taxon>
        <taxon>Catenibacterium</taxon>
    </lineage>
</organism>
<dbReference type="Proteomes" id="UP001196408">
    <property type="component" value="Unassembled WGS sequence"/>
</dbReference>
<keyword evidence="1" id="KW-1133">Transmembrane helix</keyword>
<gene>
    <name evidence="2" type="ORF">KSV97_03780</name>
    <name evidence="3" type="ORF">KSW06_04125</name>
</gene>
<feature type="transmembrane region" description="Helical" evidence="1">
    <location>
        <begin position="38"/>
        <end position="57"/>
    </location>
</feature>
<dbReference type="Proteomes" id="UP001197492">
    <property type="component" value="Unassembled WGS sequence"/>
</dbReference>
<keyword evidence="5" id="KW-1185">Reference proteome</keyword>
<evidence type="ECO:0000256" key="1">
    <source>
        <dbReference type="SAM" id="Phobius"/>
    </source>
</evidence>
<feature type="transmembrane region" description="Helical" evidence="1">
    <location>
        <begin position="101"/>
        <end position="119"/>
    </location>
</feature>
<evidence type="ECO:0000313" key="4">
    <source>
        <dbReference type="Proteomes" id="UP001196408"/>
    </source>
</evidence>
<feature type="transmembrane region" description="Helical" evidence="1">
    <location>
        <begin position="7"/>
        <end position="26"/>
    </location>
</feature>
<keyword evidence="1" id="KW-0472">Membrane</keyword>
<reference evidence="2 5" key="1">
    <citation type="submission" date="2021-06" db="EMBL/GenBank/DDBJ databases">
        <title>Collection of gut derived symbiotic bacterial strains cultured from healthy donors.</title>
        <authorList>
            <person name="Lin H."/>
            <person name="Littmann E."/>
            <person name="Pamer E.G."/>
        </authorList>
    </citation>
    <scope>NUCLEOTIDE SEQUENCE</scope>
    <source>
        <strain evidence="3 5">MSK.21.70</strain>
        <strain evidence="2">MSK.21.82</strain>
    </source>
</reference>
<accession>A0AAW4MQC4</accession>
<dbReference type="AlphaFoldDB" id="A0AAW4MQC4"/>
<name>A0AAW4MQC4_9FIRM</name>
<protein>
    <submittedName>
        <fullName evidence="2">Uncharacterized protein</fullName>
    </submittedName>
</protein>
<evidence type="ECO:0000313" key="3">
    <source>
        <dbReference type="EMBL" id="MBV3392456.1"/>
    </source>
</evidence>
<comment type="caution">
    <text evidence="2">The sequence shown here is derived from an EMBL/GenBank/DDBJ whole genome shotgun (WGS) entry which is preliminary data.</text>
</comment>
<dbReference type="RefSeq" id="WP_217747326.1">
    <property type="nucleotide sequence ID" value="NZ_JAHOEB010000018.1"/>
</dbReference>
<feature type="transmembrane region" description="Helical" evidence="1">
    <location>
        <begin position="64"/>
        <end position="86"/>
    </location>
</feature>
<evidence type="ECO:0000313" key="2">
    <source>
        <dbReference type="EMBL" id="MBV3382366.1"/>
    </source>
</evidence>
<evidence type="ECO:0000313" key="5">
    <source>
        <dbReference type="Proteomes" id="UP001197492"/>
    </source>
</evidence>